<organism evidence="1 2">
    <name type="scientific">bacterium (Candidatus Gribaldobacteria) CG02_land_8_20_14_3_00_41_15</name>
    <dbReference type="NCBI Taxonomy" id="2014270"/>
    <lineage>
        <taxon>Bacteria</taxon>
        <taxon>Candidatus Gribaldobacteria</taxon>
    </lineage>
</organism>
<gene>
    <name evidence="1" type="ORF">COS21_01070</name>
</gene>
<comment type="caution">
    <text evidence="1">The sequence shown here is derived from an EMBL/GenBank/DDBJ whole genome shotgun (WGS) entry which is preliminary data.</text>
</comment>
<accession>A0A2M7DEF1</accession>
<evidence type="ECO:0000313" key="1">
    <source>
        <dbReference type="EMBL" id="PIV47230.1"/>
    </source>
</evidence>
<name>A0A2M7DEF1_9BACT</name>
<protein>
    <submittedName>
        <fullName evidence="1">Uncharacterized protein</fullName>
    </submittedName>
</protein>
<dbReference type="AlphaFoldDB" id="A0A2M7DEF1"/>
<dbReference type="EMBL" id="PETV01000034">
    <property type="protein sequence ID" value="PIV47230.1"/>
    <property type="molecule type" value="Genomic_DNA"/>
</dbReference>
<proteinExistence type="predicted"/>
<dbReference type="Proteomes" id="UP000229030">
    <property type="component" value="Unassembled WGS sequence"/>
</dbReference>
<reference evidence="2" key="1">
    <citation type="submission" date="2017-09" db="EMBL/GenBank/DDBJ databases">
        <title>Depth-based differentiation of microbial function through sediment-hosted aquifers and enrichment of novel symbionts in the deep terrestrial subsurface.</title>
        <authorList>
            <person name="Probst A.J."/>
            <person name="Ladd B."/>
            <person name="Jarett J.K."/>
            <person name="Geller-Mcgrath D.E."/>
            <person name="Sieber C.M.K."/>
            <person name="Emerson J.B."/>
            <person name="Anantharaman K."/>
            <person name="Thomas B.C."/>
            <person name="Malmstrom R."/>
            <person name="Stieglmeier M."/>
            <person name="Klingl A."/>
            <person name="Woyke T."/>
            <person name="Ryan C.M."/>
            <person name="Banfield J.F."/>
        </authorList>
    </citation>
    <scope>NUCLEOTIDE SEQUENCE [LARGE SCALE GENOMIC DNA]</scope>
</reference>
<evidence type="ECO:0000313" key="2">
    <source>
        <dbReference type="Proteomes" id="UP000229030"/>
    </source>
</evidence>
<sequence length="70" mass="8175">MVAKLFLLQFYLFGCVIVRLRKMLFAVAGLRPQNILLVFLASLENLKFRYEIVLQPSQLSIFNFQMGLIH</sequence>